<dbReference type="Proteomes" id="UP000214646">
    <property type="component" value="Unassembled WGS sequence"/>
</dbReference>
<dbReference type="RefSeq" id="WP_088251776.1">
    <property type="nucleotide sequence ID" value="NZ_NIDE01000001.1"/>
</dbReference>
<dbReference type="Gene3D" id="1.20.1260.10">
    <property type="match status" value="1"/>
</dbReference>
<comment type="caution">
    <text evidence="1">The sequence shown here is derived from an EMBL/GenBank/DDBJ whole genome shotgun (WGS) entry which is preliminary data.</text>
</comment>
<dbReference type="OrthoDB" id="9795056at2"/>
<dbReference type="EMBL" id="NIDE01000001">
    <property type="protein sequence ID" value="OWK46561.1"/>
    <property type="molecule type" value="Genomic_DNA"/>
</dbReference>
<proteinExistence type="predicted"/>
<evidence type="ECO:0000313" key="1">
    <source>
        <dbReference type="EMBL" id="OWK46561.1"/>
    </source>
</evidence>
<evidence type="ECO:0000313" key="2">
    <source>
        <dbReference type="Proteomes" id="UP000214646"/>
    </source>
</evidence>
<reference evidence="2" key="1">
    <citation type="submission" date="2017-06" db="EMBL/GenBank/DDBJ databases">
        <title>Genome analysis of Fimbriiglobus ruber SP5, the first member of the order Planctomycetales with confirmed chitinolytic capability.</title>
        <authorList>
            <person name="Ravin N.V."/>
            <person name="Rakitin A.L."/>
            <person name="Ivanova A.A."/>
            <person name="Beletsky A.V."/>
            <person name="Kulichevskaya I.S."/>
            <person name="Mardanov A.V."/>
            <person name="Dedysh S.N."/>
        </authorList>
    </citation>
    <scope>NUCLEOTIDE SEQUENCE [LARGE SCALE GENOMIC DNA]</scope>
    <source>
        <strain evidence="2">SP5</strain>
    </source>
</reference>
<dbReference type="InterPro" id="IPR047114">
    <property type="entry name" value="YciF"/>
</dbReference>
<dbReference type="Pfam" id="PF05974">
    <property type="entry name" value="DUF892"/>
    <property type="match status" value="1"/>
</dbReference>
<accession>A0A225DYZ3</accession>
<dbReference type="InterPro" id="IPR009078">
    <property type="entry name" value="Ferritin-like_SF"/>
</dbReference>
<dbReference type="SUPFAM" id="SSF47240">
    <property type="entry name" value="Ferritin-like"/>
    <property type="match status" value="1"/>
</dbReference>
<organism evidence="1 2">
    <name type="scientific">Fimbriiglobus ruber</name>
    <dbReference type="NCBI Taxonomy" id="1908690"/>
    <lineage>
        <taxon>Bacteria</taxon>
        <taxon>Pseudomonadati</taxon>
        <taxon>Planctomycetota</taxon>
        <taxon>Planctomycetia</taxon>
        <taxon>Gemmatales</taxon>
        <taxon>Gemmataceae</taxon>
        <taxon>Fimbriiglobus</taxon>
    </lineage>
</organism>
<dbReference type="PANTHER" id="PTHR30565:SF9">
    <property type="entry name" value="PROTEIN YCIF"/>
    <property type="match status" value="1"/>
</dbReference>
<keyword evidence="2" id="KW-1185">Reference proteome</keyword>
<dbReference type="AlphaFoldDB" id="A0A225DYZ3"/>
<protein>
    <submittedName>
        <fullName evidence="1">Protein yciF</fullName>
    </submittedName>
</protein>
<dbReference type="PANTHER" id="PTHR30565">
    <property type="entry name" value="PROTEIN YCIF"/>
    <property type="match status" value="1"/>
</dbReference>
<gene>
    <name evidence="1" type="ORF">FRUB_00260</name>
</gene>
<name>A0A225DYZ3_9BACT</name>
<dbReference type="InterPro" id="IPR010287">
    <property type="entry name" value="DUF892_YciF-like"/>
</dbReference>
<sequence length="164" mass="17973">MAAKSMYDLFVNQLQDAYSAETQLLRALPKMAKASHSEDLRAGFEHHLAETRNHVSRLKHVCDQLNCSPSGNACEAMQGLVEEGEEIIGLGLEPEVQDAGLIAAAQKVEHYEMALYGALCAFAKRLGYSDIAVALHETLDEEKKADETLSRIAETQVNHLAVHA</sequence>
<dbReference type="CDD" id="cd07909">
    <property type="entry name" value="YciF"/>
    <property type="match status" value="1"/>
</dbReference>
<dbReference type="InterPro" id="IPR012347">
    <property type="entry name" value="Ferritin-like"/>
</dbReference>